<organism evidence="2 3">
    <name type="scientific">Caerostris extrusa</name>
    <name type="common">Bark spider</name>
    <name type="synonym">Caerostris bankana</name>
    <dbReference type="NCBI Taxonomy" id="172846"/>
    <lineage>
        <taxon>Eukaryota</taxon>
        <taxon>Metazoa</taxon>
        <taxon>Ecdysozoa</taxon>
        <taxon>Arthropoda</taxon>
        <taxon>Chelicerata</taxon>
        <taxon>Arachnida</taxon>
        <taxon>Araneae</taxon>
        <taxon>Araneomorphae</taxon>
        <taxon>Entelegynae</taxon>
        <taxon>Araneoidea</taxon>
        <taxon>Araneidae</taxon>
        <taxon>Caerostris</taxon>
    </lineage>
</organism>
<evidence type="ECO:0000256" key="1">
    <source>
        <dbReference type="ARBA" id="ARBA00023284"/>
    </source>
</evidence>
<comment type="caution">
    <text evidence="2">The sequence shown here is derived from an EMBL/GenBank/DDBJ whole genome shotgun (WGS) entry which is preliminary data.</text>
</comment>
<proteinExistence type="predicted"/>
<dbReference type="EMBL" id="BPLR01016834">
    <property type="protein sequence ID" value="GIY86691.1"/>
    <property type="molecule type" value="Genomic_DNA"/>
</dbReference>
<sequence>MEIEPKIFFLKLHELIVNLVTDLKLELERQVLQAVPDAVIRGAVGRPLSFEVLVNDVEVFSKLKLDKFPSIPEVVEVVKAANNDEEIKPVTGTESCIIL</sequence>
<protein>
    <submittedName>
        <fullName evidence="2">Uncharacterized protein</fullName>
    </submittedName>
</protein>
<dbReference type="SUPFAM" id="SSF52833">
    <property type="entry name" value="Thioredoxin-like"/>
    <property type="match status" value="1"/>
</dbReference>
<keyword evidence="1" id="KW-0676">Redox-active center</keyword>
<gene>
    <name evidence="2" type="ORF">CEXT_726151</name>
</gene>
<dbReference type="Proteomes" id="UP001054945">
    <property type="component" value="Unassembled WGS sequence"/>
</dbReference>
<keyword evidence="3" id="KW-1185">Reference proteome</keyword>
<name>A0AAV4WUT6_CAEEX</name>
<dbReference type="Gene3D" id="3.40.30.10">
    <property type="entry name" value="Glutaredoxin"/>
    <property type="match status" value="1"/>
</dbReference>
<dbReference type="Pfam" id="PF10262">
    <property type="entry name" value="Rdx"/>
    <property type="match status" value="1"/>
</dbReference>
<dbReference type="AlphaFoldDB" id="A0AAV4WUT6"/>
<reference evidence="2 3" key="1">
    <citation type="submission" date="2021-06" db="EMBL/GenBank/DDBJ databases">
        <title>Caerostris extrusa draft genome.</title>
        <authorList>
            <person name="Kono N."/>
            <person name="Arakawa K."/>
        </authorList>
    </citation>
    <scope>NUCLEOTIDE SEQUENCE [LARGE SCALE GENOMIC DNA]</scope>
</reference>
<dbReference type="InterPro" id="IPR011893">
    <property type="entry name" value="Selenoprotein_Rdx-typ"/>
</dbReference>
<dbReference type="InterPro" id="IPR036249">
    <property type="entry name" value="Thioredoxin-like_sf"/>
</dbReference>
<evidence type="ECO:0000313" key="3">
    <source>
        <dbReference type="Proteomes" id="UP001054945"/>
    </source>
</evidence>
<accession>A0AAV4WUT6</accession>
<evidence type="ECO:0000313" key="2">
    <source>
        <dbReference type="EMBL" id="GIY86691.1"/>
    </source>
</evidence>